<reference evidence="2" key="1">
    <citation type="submission" date="2016-11" db="UniProtKB">
        <authorList>
            <consortium name="WormBaseParasite"/>
        </authorList>
    </citation>
    <scope>IDENTIFICATION</scope>
    <source>
        <strain evidence="2">KR3021</strain>
    </source>
</reference>
<dbReference type="Proteomes" id="UP000095286">
    <property type="component" value="Unplaced"/>
</dbReference>
<proteinExistence type="predicted"/>
<accession>A0AC35TUE0</accession>
<evidence type="ECO:0000313" key="1">
    <source>
        <dbReference type="Proteomes" id="UP000095286"/>
    </source>
</evidence>
<protein>
    <submittedName>
        <fullName evidence="2">ANK_REP_REGION domain-containing protein</fullName>
    </submittedName>
</protein>
<name>A0AC35TUE0_9BILA</name>
<evidence type="ECO:0000313" key="2">
    <source>
        <dbReference type="WBParaSite" id="RSKR_0000439100.1"/>
    </source>
</evidence>
<dbReference type="WBParaSite" id="RSKR_0000439100.1">
    <property type="protein sequence ID" value="RSKR_0000439100.1"/>
    <property type="gene ID" value="RSKR_0000439100"/>
</dbReference>
<sequence>MDHDGSRRPNSASQGRYVESNGNVQLNEMYGGHDPNEISLMAPHDINLHQQGAGQTYLNFDMRPNDHRGTNLNNLAPPANFDEIGQSQKKTARAARRNSDHDHDYTDPSETGRKRGNKPNGRAIEVTQRKYFTDRMSNLKMRSFHYLETAAIQNMTAMNVAMYARRIVKRTDLGQFMSFEMANYVFTNTHHPKETFKSNRFAQNPYDKHSKDLIRPLLKLIPSHPSNNGFDKKSGSDTEESTEEEEIHDEESGFSIVNFVKGIPGPKFKNLEVDDTKLQKLSFNSQAYKCARDRASDLNRRRAIEREINDLKQRRAHISAQEERFEKARIPLLFDVPADITDLTETCMRCCPLTNAAAIRRKLTRKKALNIPGSPNLINRYFFERNGSTMNFYSLIDDKVAPELVLDGGVPGNLIFHRYLKRAASTRYMSKPTANELKKCRTISQHFATPFNLGVSNAYKQIVMREEEGWERDVKALAKKRENQKMAAEAFGNSYKKNGQFKFKILPLRQDGKTNKRAVGEAFGSQSDFASPQPMSEDSEDGYNELIKRAKKVPKKESRRNSNAAKYNYKNSTPISVPSLDIGFSIPEKIVYDEIAVPSFRLYGSPPITHAHNDLECQEANAEYLSSIQGYHAEMEEAEKARFVDYQPASRSRNQRNGGGNVDAFSLEEMHATIDGNRDGRKNLNSNDVPDYDRPSYVAPYERRVYDMGRRQKMEEIESLPSTSHGG</sequence>
<organism evidence="1 2">
    <name type="scientific">Rhabditophanes sp. KR3021</name>
    <dbReference type="NCBI Taxonomy" id="114890"/>
    <lineage>
        <taxon>Eukaryota</taxon>
        <taxon>Metazoa</taxon>
        <taxon>Ecdysozoa</taxon>
        <taxon>Nematoda</taxon>
        <taxon>Chromadorea</taxon>
        <taxon>Rhabditida</taxon>
        <taxon>Tylenchina</taxon>
        <taxon>Panagrolaimomorpha</taxon>
        <taxon>Strongyloidoidea</taxon>
        <taxon>Alloionematidae</taxon>
        <taxon>Rhabditophanes</taxon>
    </lineage>
</organism>